<reference evidence="2 3" key="1">
    <citation type="submission" date="2020-04" db="EMBL/GenBank/DDBJ databases">
        <title>Thermobifida alba genome sequencing and assembly.</title>
        <authorList>
            <person name="Luzics S."/>
            <person name="Horvath B."/>
            <person name="Nagy I."/>
            <person name="Toth A."/>
            <person name="Nagy I."/>
            <person name="Kukolya J."/>
        </authorList>
    </citation>
    <scope>NUCLEOTIDE SEQUENCE [LARGE SCALE GENOMIC DNA]</scope>
    <source>
        <strain evidence="2 3">DSM 43795</strain>
    </source>
</reference>
<keyword evidence="3" id="KW-1185">Reference proteome</keyword>
<dbReference type="Proteomes" id="UP000832041">
    <property type="component" value="Chromosome"/>
</dbReference>
<dbReference type="Pfam" id="PF00326">
    <property type="entry name" value="Peptidase_S9"/>
    <property type="match status" value="1"/>
</dbReference>
<proteinExistence type="predicted"/>
<gene>
    <name evidence="2" type="ORF">FOF52_06935</name>
</gene>
<organism evidence="2 3">
    <name type="scientific">Thermobifida alba</name>
    <name type="common">Thermomonospora alba</name>
    <dbReference type="NCBI Taxonomy" id="53522"/>
    <lineage>
        <taxon>Bacteria</taxon>
        <taxon>Bacillati</taxon>
        <taxon>Actinomycetota</taxon>
        <taxon>Actinomycetes</taxon>
        <taxon>Streptosporangiales</taxon>
        <taxon>Nocardiopsidaceae</taxon>
        <taxon>Thermobifida</taxon>
    </lineage>
</organism>
<dbReference type="Gene3D" id="3.40.50.1820">
    <property type="entry name" value="alpha/beta hydrolase"/>
    <property type="match status" value="1"/>
</dbReference>
<dbReference type="InterPro" id="IPR001375">
    <property type="entry name" value="Peptidase_S9_cat"/>
</dbReference>
<dbReference type="EMBL" id="CP051627">
    <property type="protein sequence ID" value="UPT23383.1"/>
    <property type="molecule type" value="Genomic_DNA"/>
</dbReference>
<name>A0ABY4L6T3_THEAE</name>
<accession>A0ABY4L6T3</accession>
<dbReference type="SUPFAM" id="SSF53474">
    <property type="entry name" value="alpha/beta-Hydrolases"/>
    <property type="match status" value="1"/>
</dbReference>
<evidence type="ECO:0000313" key="2">
    <source>
        <dbReference type="EMBL" id="UPT23383.1"/>
    </source>
</evidence>
<evidence type="ECO:0000259" key="1">
    <source>
        <dbReference type="Pfam" id="PF00326"/>
    </source>
</evidence>
<sequence length="88" mass="9202">MSEAETSPTARVHAGAPPFLVVHGDHDTLVPAADARRFVSALRQVSAAPVCHAELPGAQHSFDVLRSVRFDAVEVFAARVAETGGGGR</sequence>
<evidence type="ECO:0000313" key="3">
    <source>
        <dbReference type="Proteomes" id="UP000832041"/>
    </source>
</evidence>
<dbReference type="InterPro" id="IPR029058">
    <property type="entry name" value="AB_hydrolase_fold"/>
</dbReference>
<protein>
    <submittedName>
        <fullName evidence="2">Prolyl oligopeptidase family serine peptidase</fullName>
    </submittedName>
</protein>
<feature type="domain" description="Peptidase S9 prolyl oligopeptidase catalytic" evidence="1">
    <location>
        <begin position="6"/>
        <end position="63"/>
    </location>
</feature>